<gene>
    <name evidence="1" type="ORF">H4O11_07115</name>
</gene>
<organism evidence="1 2">
    <name type="scientific">Stenotrophomonas tumulicola</name>
    <dbReference type="NCBI Taxonomy" id="1685415"/>
    <lineage>
        <taxon>Bacteria</taxon>
        <taxon>Pseudomonadati</taxon>
        <taxon>Pseudomonadota</taxon>
        <taxon>Gammaproteobacteria</taxon>
        <taxon>Lysobacterales</taxon>
        <taxon>Lysobacteraceae</taxon>
        <taxon>Stenotrophomonas</taxon>
    </lineage>
</organism>
<protein>
    <submittedName>
        <fullName evidence="1">Uncharacterized protein</fullName>
    </submittedName>
</protein>
<reference evidence="1 2" key="1">
    <citation type="submission" date="2020-08" db="EMBL/GenBank/DDBJ databases">
        <title>Stenotrophomonas tumulicola JCM 30961.</title>
        <authorList>
            <person name="Deng Y."/>
        </authorList>
    </citation>
    <scope>NUCLEOTIDE SEQUENCE [LARGE SCALE GENOMIC DNA]</scope>
    <source>
        <strain evidence="1 2">JCM 30961</strain>
    </source>
</reference>
<dbReference type="RefSeq" id="WP_182338702.1">
    <property type="nucleotide sequence ID" value="NZ_JACGXS010000002.1"/>
</dbReference>
<evidence type="ECO:0000313" key="2">
    <source>
        <dbReference type="Proteomes" id="UP000547058"/>
    </source>
</evidence>
<dbReference type="Proteomes" id="UP000547058">
    <property type="component" value="Unassembled WGS sequence"/>
</dbReference>
<dbReference type="EMBL" id="JACGXS010000002">
    <property type="protein sequence ID" value="MBA8681581.1"/>
    <property type="molecule type" value="Genomic_DNA"/>
</dbReference>
<keyword evidence="2" id="KW-1185">Reference proteome</keyword>
<proteinExistence type="predicted"/>
<sequence>MSQHPLSAARLHSLIGDAMNDLPADFTEKLERMLEDNGMPHPETGRVVHLSMVRQAKADKASASSDVADLSAITAVFRRLEGASAALAILHAAPPWLAEPKLMEGLLIASHELVLATVEALQACGNDGPCPSA</sequence>
<name>A0A7W3FL42_9GAMM</name>
<accession>A0A7W3FL42</accession>
<comment type="caution">
    <text evidence="1">The sequence shown here is derived from an EMBL/GenBank/DDBJ whole genome shotgun (WGS) entry which is preliminary data.</text>
</comment>
<evidence type="ECO:0000313" key="1">
    <source>
        <dbReference type="EMBL" id="MBA8681581.1"/>
    </source>
</evidence>
<dbReference type="AlphaFoldDB" id="A0A7W3FL42"/>